<sequence>MHPFFVHAREKQQAKKGGRHGNSRILCCSLDPRVNGMRGKRLFPRARATAINLVKEEVGKPCRRRGRWQLLLLNACLPPPFALKLWVVLSRGFLTSSADGFSTRSCHGRESGQGSPWGNQQKQSTHLHHRHLSLSKPSGRHGYAPLFLSFHSIEAMALDLTGLREGCPFP</sequence>
<keyword evidence="3" id="KW-1185">Reference proteome</keyword>
<evidence type="ECO:0000313" key="3">
    <source>
        <dbReference type="Proteomes" id="UP001055439"/>
    </source>
</evidence>
<name>A0A9E7KF72_9LILI</name>
<dbReference type="EMBL" id="CP097509">
    <property type="protein sequence ID" value="URE18233.1"/>
    <property type="molecule type" value="Genomic_DNA"/>
</dbReference>
<proteinExistence type="predicted"/>
<evidence type="ECO:0000256" key="1">
    <source>
        <dbReference type="SAM" id="MobiDB-lite"/>
    </source>
</evidence>
<dbReference type="Proteomes" id="UP001055439">
    <property type="component" value="Chromosome 7"/>
</dbReference>
<protein>
    <submittedName>
        <fullName evidence="2">Uncharacterized protein</fullName>
    </submittedName>
</protein>
<accession>A0A9E7KF72</accession>
<reference evidence="2" key="1">
    <citation type="submission" date="2022-05" db="EMBL/GenBank/DDBJ databases">
        <title>The Musa troglodytarum L. genome provides insights into the mechanism of non-climacteric behaviour and enrichment of carotenoids.</title>
        <authorList>
            <person name="Wang J."/>
        </authorList>
    </citation>
    <scope>NUCLEOTIDE SEQUENCE</scope>
    <source>
        <tissue evidence="2">Leaf</tissue>
    </source>
</reference>
<gene>
    <name evidence="2" type="ORF">MUK42_37287</name>
</gene>
<feature type="region of interest" description="Disordered" evidence="1">
    <location>
        <begin position="102"/>
        <end position="136"/>
    </location>
</feature>
<evidence type="ECO:0000313" key="2">
    <source>
        <dbReference type="EMBL" id="URE18233.1"/>
    </source>
</evidence>
<organism evidence="2 3">
    <name type="scientific">Musa troglodytarum</name>
    <name type="common">fe'i banana</name>
    <dbReference type="NCBI Taxonomy" id="320322"/>
    <lineage>
        <taxon>Eukaryota</taxon>
        <taxon>Viridiplantae</taxon>
        <taxon>Streptophyta</taxon>
        <taxon>Embryophyta</taxon>
        <taxon>Tracheophyta</taxon>
        <taxon>Spermatophyta</taxon>
        <taxon>Magnoliopsida</taxon>
        <taxon>Liliopsida</taxon>
        <taxon>Zingiberales</taxon>
        <taxon>Musaceae</taxon>
        <taxon>Musa</taxon>
    </lineage>
</organism>
<dbReference type="AlphaFoldDB" id="A0A9E7KF72"/>
<feature type="compositionally biased region" description="Polar residues" evidence="1">
    <location>
        <begin position="112"/>
        <end position="123"/>
    </location>
</feature>